<evidence type="ECO:0000313" key="8">
    <source>
        <dbReference type="Proteomes" id="UP000599688"/>
    </source>
</evidence>
<feature type="modified residue" description="N6-(pyridoxal phosphate)lysine" evidence="5">
    <location>
        <position position="28"/>
    </location>
</feature>
<dbReference type="PIRSF" id="PIRSF006278">
    <property type="entry name" value="ACCD_DCysDesulf"/>
    <property type="match status" value="1"/>
</dbReference>
<accession>A0A916ZPT2</accession>
<evidence type="ECO:0000256" key="4">
    <source>
        <dbReference type="PIRSR" id="PIRSR006278-1"/>
    </source>
</evidence>
<dbReference type="Proteomes" id="UP000599688">
    <property type="component" value="Unassembled WGS sequence"/>
</dbReference>
<dbReference type="AlphaFoldDB" id="A0A916ZPT2"/>
<evidence type="ECO:0000259" key="6">
    <source>
        <dbReference type="Pfam" id="PF00291"/>
    </source>
</evidence>
<dbReference type="GO" id="GO:0019148">
    <property type="term" value="F:D-cysteine desulfhydrase activity"/>
    <property type="evidence" value="ECO:0007669"/>
    <property type="project" value="TreeGrafter"/>
</dbReference>
<dbReference type="InterPro" id="IPR036052">
    <property type="entry name" value="TrpB-like_PALP_sf"/>
</dbReference>
<sequence length="298" mass="33230">MVCKDASTGIELWIKREDEIHPVVSGNKFRKLKYNLLQAQKEGKTKLLTFGGAYSNHIAATAKAARLSGLQSIGIIRGDELAKNFSTVLQENSTLKFAHLNGMQFYFETRENYQNKYASSQLEKYKNLFGEVFVIPEGGTNALAIQGCKEILSNEDSKFDVICSSAGTGGTVAGLIEAASNHQEVIAFSALKGNFLKDEIKKWTSKTNWQLNTDFHLGGYAKVSEELIQFINSFYTTYQIPLDPIYTGKMLFGLFQLIKSGYFSENTRILAIHTGGLQGVESMNKKLQSQNKEIITFK</sequence>
<comment type="caution">
    <text evidence="7">The sequence shown here is derived from an EMBL/GenBank/DDBJ whole genome shotgun (WGS) entry which is preliminary data.</text>
</comment>
<feature type="active site" description="Nucleophile" evidence="4">
    <location>
        <position position="55"/>
    </location>
</feature>
<dbReference type="InterPro" id="IPR027278">
    <property type="entry name" value="ACCD_DCysDesulf"/>
</dbReference>
<dbReference type="SUPFAM" id="SSF53686">
    <property type="entry name" value="Tryptophan synthase beta subunit-like PLP-dependent enzymes"/>
    <property type="match status" value="1"/>
</dbReference>
<dbReference type="PANTHER" id="PTHR43780">
    <property type="entry name" value="1-AMINOCYCLOPROPANE-1-CARBOXYLATE DEAMINASE-RELATED"/>
    <property type="match status" value="1"/>
</dbReference>
<dbReference type="Pfam" id="PF00291">
    <property type="entry name" value="PALP"/>
    <property type="match status" value="1"/>
</dbReference>
<comment type="cofactor">
    <cofactor evidence="1">
        <name>pyridoxal 5'-phosphate</name>
        <dbReference type="ChEBI" id="CHEBI:597326"/>
    </cofactor>
</comment>
<dbReference type="InterPro" id="IPR001926">
    <property type="entry name" value="TrpB-like_PALP"/>
</dbReference>
<protein>
    <submittedName>
        <fullName evidence="7">1-aminocyclopropane-1-carboxylate deaminase</fullName>
    </submittedName>
</protein>
<dbReference type="Gene3D" id="3.40.50.1100">
    <property type="match status" value="2"/>
</dbReference>
<comment type="similarity">
    <text evidence="2">Belongs to the ACC deaminase/D-cysteine desulfhydrase family.</text>
</comment>
<evidence type="ECO:0000256" key="2">
    <source>
        <dbReference type="ARBA" id="ARBA00008639"/>
    </source>
</evidence>
<name>A0A916ZPT2_9FLAO</name>
<keyword evidence="3 5" id="KW-0663">Pyridoxal phosphate</keyword>
<organism evidence="7 8">
    <name type="scientific">Psychroflexus salis</name>
    <dbReference type="NCBI Taxonomy" id="1526574"/>
    <lineage>
        <taxon>Bacteria</taxon>
        <taxon>Pseudomonadati</taxon>
        <taxon>Bacteroidota</taxon>
        <taxon>Flavobacteriia</taxon>
        <taxon>Flavobacteriales</taxon>
        <taxon>Flavobacteriaceae</taxon>
        <taxon>Psychroflexus</taxon>
    </lineage>
</organism>
<dbReference type="PANTHER" id="PTHR43780:SF2">
    <property type="entry name" value="1-AMINOCYCLOPROPANE-1-CARBOXYLATE DEAMINASE-RELATED"/>
    <property type="match status" value="1"/>
</dbReference>
<dbReference type="EMBL" id="BMGL01000003">
    <property type="protein sequence ID" value="GGE07106.1"/>
    <property type="molecule type" value="Genomic_DNA"/>
</dbReference>
<proteinExistence type="inferred from homology"/>
<evidence type="ECO:0000256" key="3">
    <source>
        <dbReference type="ARBA" id="ARBA00022898"/>
    </source>
</evidence>
<keyword evidence="8" id="KW-1185">Reference proteome</keyword>
<feature type="domain" description="Tryptophan synthase beta chain-like PALP" evidence="6">
    <location>
        <begin position="7"/>
        <end position="275"/>
    </location>
</feature>
<evidence type="ECO:0000256" key="5">
    <source>
        <dbReference type="PIRSR" id="PIRSR006278-2"/>
    </source>
</evidence>
<reference evidence="7 8" key="1">
    <citation type="journal article" date="2014" name="Int. J. Syst. Evol. Microbiol.">
        <title>Complete genome sequence of Corynebacterium casei LMG S-19264T (=DSM 44701T), isolated from a smear-ripened cheese.</title>
        <authorList>
            <consortium name="US DOE Joint Genome Institute (JGI-PGF)"/>
            <person name="Walter F."/>
            <person name="Albersmeier A."/>
            <person name="Kalinowski J."/>
            <person name="Ruckert C."/>
        </authorList>
    </citation>
    <scope>NUCLEOTIDE SEQUENCE [LARGE SCALE GENOMIC DNA]</scope>
    <source>
        <strain evidence="7 8">CGMCC 1.12925</strain>
    </source>
</reference>
<evidence type="ECO:0000256" key="1">
    <source>
        <dbReference type="ARBA" id="ARBA00001933"/>
    </source>
</evidence>
<gene>
    <name evidence="7" type="primary">acdS</name>
    <name evidence="7" type="ORF">GCM10010831_05760</name>
</gene>
<evidence type="ECO:0000313" key="7">
    <source>
        <dbReference type="EMBL" id="GGE07106.1"/>
    </source>
</evidence>